<dbReference type="Proteomes" id="UP000001593">
    <property type="component" value="Unassembled WGS sequence"/>
</dbReference>
<dbReference type="AlphaFoldDB" id="A7RPK1"/>
<dbReference type="Gene3D" id="2.120.10.30">
    <property type="entry name" value="TolB, C-terminal domain"/>
    <property type="match status" value="3"/>
</dbReference>
<dbReference type="InterPro" id="IPR011042">
    <property type="entry name" value="6-blade_b-propeller_TolB-like"/>
</dbReference>
<sequence>MRRLHGFAYILWTWSGLFTSSINARGIVRTVAGGGDPHNGGVSDCFESAQGMDGIGSDARFNYPWAIEWDPTENMIYVGDCSCPDSPHSNDRIRRINPNTGMAIDTRKRVMYLADVGNSRIRKVDMATAEVTTFAGNGSEGLVDGERTRAQFKGPQSLSLDDEGDRLFVGDTDNHAIRVISLKDGSVQTLVGGSLGFKDGVGLKSKFYHPTGIAYDRENDILYVSDHYNHVIRAVKVSERVVTTLAGTGREGLKDGQGDQAAFNYPEGLEYDSDHRVLYLAEFVSV</sequence>
<dbReference type="STRING" id="45351.A7RPK1"/>
<keyword evidence="2" id="KW-0732">Signal</keyword>
<organism evidence="3 4">
    <name type="scientific">Nematostella vectensis</name>
    <name type="common">Starlet sea anemone</name>
    <dbReference type="NCBI Taxonomy" id="45351"/>
    <lineage>
        <taxon>Eukaryota</taxon>
        <taxon>Metazoa</taxon>
        <taxon>Cnidaria</taxon>
        <taxon>Anthozoa</taxon>
        <taxon>Hexacorallia</taxon>
        <taxon>Actiniaria</taxon>
        <taxon>Edwardsiidae</taxon>
        <taxon>Nematostella</taxon>
    </lineage>
</organism>
<dbReference type="SUPFAM" id="SSF63825">
    <property type="entry name" value="YWTD domain"/>
    <property type="match status" value="1"/>
</dbReference>
<dbReference type="InterPro" id="IPR001258">
    <property type="entry name" value="NHL_repeat"/>
</dbReference>
<dbReference type="OMA" id="PTENMIY"/>
<name>A7RPK1_NEMVE</name>
<dbReference type="eggNOG" id="KOG2177">
    <property type="taxonomic scope" value="Eukaryota"/>
</dbReference>
<feature type="signal peptide" evidence="2">
    <location>
        <begin position="1"/>
        <end position="24"/>
    </location>
</feature>
<dbReference type="PANTHER" id="PTHR46388">
    <property type="entry name" value="NHL REPEAT-CONTAINING PROTEIN 2"/>
    <property type="match status" value="1"/>
</dbReference>
<dbReference type="PhylomeDB" id="A7RPK1"/>
<evidence type="ECO:0000313" key="3">
    <source>
        <dbReference type="EMBL" id="EDO46583.1"/>
    </source>
</evidence>
<proteinExistence type="predicted"/>
<dbReference type="InParanoid" id="A7RPK1"/>
<evidence type="ECO:0000256" key="2">
    <source>
        <dbReference type="SAM" id="SignalP"/>
    </source>
</evidence>
<keyword evidence="4" id="KW-1185">Reference proteome</keyword>
<dbReference type="HOGENOM" id="CLU_008645_1_1_1"/>
<evidence type="ECO:0000313" key="4">
    <source>
        <dbReference type="Proteomes" id="UP000001593"/>
    </source>
</evidence>
<gene>
    <name evidence="3" type="ORF">NEMVEDRAFT_v1g200190</name>
</gene>
<reference evidence="3 4" key="1">
    <citation type="journal article" date="2007" name="Science">
        <title>Sea anemone genome reveals ancestral eumetazoan gene repertoire and genomic organization.</title>
        <authorList>
            <person name="Putnam N.H."/>
            <person name="Srivastava M."/>
            <person name="Hellsten U."/>
            <person name="Dirks B."/>
            <person name="Chapman J."/>
            <person name="Salamov A."/>
            <person name="Terry A."/>
            <person name="Shapiro H."/>
            <person name="Lindquist E."/>
            <person name="Kapitonov V.V."/>
            <person name="Jurka J."/>
            <person name="Genikhovich G."/>
            <person name="Grigoriev I.V."/>
            <person name="Lucas S.M."/>
            <person name="Steele R.E."/>
            <person name="Finnerty J.R."/>
            <person name="Technau U."/>
            <person name="Martindale M.Q."/>
            <person name="Rokhsar D.S."/>
        </authorList>
    </citation>
    <scope>NUCLEOTIDE SEQUENCE [LARGE SCALE GENOMIC DNA]</scope>
    <source>
        <strain evidence="4">CH2 X CH6</strain>
    </source>
</reference>
<feature type="chain" id="PRO_5002711980" evidence="2">
    <location>
        <begin position="25"/>
        <end position="286"/>
    </location>
</feature>
<keyword evidence="1" id="KW-0677">Repeat</keyword>
<accession>A7RPK1</accession>
<dbReference type="EMBL" id="DS469526">
    <property type="protein sequence ID" value="EDO46583.1"/>
    <property type="molecule type" value="Genomic_DNA"/>
</dbReference>
<protein>
    <submittedName>
        <fullName evidence="3">Uncharacterized protein</fullName>
    </submittedName>
</protein>
<dbReference type="PANTHER" id="PTHR46388:SF2">
    <property type="entry name" value="NHL REPEAT-CONTAINING PROTEIN 2"/>
    <property type="match status" value="1"/>
</dbReference>
<dbReference type="KEGG" id="nve:5518651"/>
<evidence type="ECO:0000256" key="1">
    <source>
        <dbReference type="ARBA" id="ARBA00022737"/>
    </source>
</evidence>
<dbReference type="Pfam" id="PF01436">
    <property type="entry name" value="NHL"/>
    <property type="match status" value="1"/>
</dbReference>